<organism evidence="1">
    <name type="scientific">Rhizophora mucronata</name>
    <name type="common">Asiatic mangrove</name>
    <dbReference type="NCBI Taxonomy" id="61149"/>
    <lineage>
        <taxon>Eukaryota</taxon>
        <taxon>Viridiplantae</taxon>
        <taxon>Streptophyta</taxon>
        <taxon>Embryophyta</taxon>
        <taxon>Tracheophyta</taxon>
        <taxon>Spermatophyta</taxon>
        <taxon>Magnoliopsida</taxon>
        <taxon>eudicotyledons</taxon>
        <taxon>Gunneridae</taxon>
        <taxon>Pentapetalae</taxon>
        <taxon>rosids</taxon>
        <taxon>fabids</taxon>
        <taxon>Malpighiales</taxon>
        <taxon>Rhizophoraceae</taxon>
        <taxon>Rhizophora</taxon>
    </lineage>
</organism>
<name>A0A2P2N327_RHIMU</name>
<evidence type="ECO:0000313" key="1">
    <source>
        <dbReference type="EMBL" id="MBX36880.1"/>
    </source>
</evidence>
<accession>A0A2P2N327</accession>
<protein>
    <submittedName>
        <fullName evidence="1">Uncharacterized protein</fullName>
    </submittedName>
</protein>
<proteinExistence type="predicted"/>
<reference evidence="1" key="1">
    <citation type="submission" date="2018-02" db="EMBL/GenBank/DDBJ databases">
        <title>Rhizophora mucronata_Transcriptome.</title>
        <authorList>
            <person name="Meera S.P."/>
            <person name="Sreeshan A."/>
            <person name="Augustine A."/>
        </authorList>
    </citation>
    <scope>NUCLEOTIDE SEQUENCE</scope>
    <source>
        <tissue evidence="1">Leaf</tissue>
    </source>
</reference>
<dbReference type="AlphaFoldDB" id="A0A2P2N327"/>
<dbReference type="EMBL" id="GGEC01056396">
    <property type="protein sequence ID" value="MBX36880.1"/>
    <property type="molecule type" value="Transcribed_RNA"/>
</dbReference>
<sequence length="49" mass="5834">MHPCDRPPAYLLCKTFHKNPMARTVLCHFWIELTHELLEPLLCYYEDSG</sequence>